<keyword evidence="4" id="KW-1185">Reference proteome</keyword>
<dbReference type="PANTHER" id="PTHR48081">
    <property type="entry name" value="AB HYDROLASE SUPERFAMILY PROTEIN C4A8.06C"/>
    <property type="match status" value="1"/>
</dbReference>
<dbReference type="Gene3D" id="3.40.50.1820">
    <property type="entry name" value="alpha/beta hydrolase"/>
    <property type="match status" value="1"/>
</dbReference>
<evidence type="ECO:0000259" key="2">
    <source>
        <dbReference type="Pfam" id="PF07859"/>
    </source>
</evidence>
<dbReference type="PANTHER" id="PTHR48081:SF8">
    <property type="entry name" value="ALPHA_BETA HYDROLASE FOLD-3 DOMAIN-CONTAINING PROTEIN-RELATED"/>
    <property type="match status" value="1"/>
</dbReference>
<evidence type="ECO:0000256" key="1">
    <source>
        <dbReference type="ARBA" id="ARBA00022801"/>
    </source>
</evidence>
<dbReference type="InterPro" id="IPR029058">
    <property type="entry name" value="AB_hydrolase_fold"/>
</dbReference>
<gene>
    <name evidence="3" type="ORF">CONCODRAFT_5127</name>
</gene>
<organism evidence="3 4">
    <name type="scientific">Conidiobolus coronatus (strain ATCC 28846 / CBS 209.66 / NRRL 28638)</name>
    <name type="common">Delacroixia coronata</name>
    <dbReference type="NCBI Taxonomy" id="796925"/>
    <lineage>
        <taxon>Eukaryota</taxon>
        <taxon>Fungi</taxon>
        <taxon>Fungi incertae sedis</taxon>
        <taxon>Zoopagomycota</taxon>
        <taxon>Entomophthoromycotina</taxon>
        <taxon>Entomophthoromycetes</taxon>
        <taxon>Entomophthorales</taxon>
        <taxon>Ancylistaceae</taxon>
        <taxon>Conidiobolus</taxon>
    </lineage>
</organism>
<dbReference type="Pfam" id="PF07859">
    <property type="entry name" value="Abhydrolase_3"/>
    <property type="match status" value="1"/>
</dbReference>
<accession>A0A137PAT4</accession>
<sequence>MSWKSELKQYYLIISAVLIYFIRGPPRKSWSLKEHITVYILRHSLFVKQDDLVKFREDIDASTLAEVKDSQLKKVKIHSKYRQQAHSTVKTYLKEVYGDEDWYGEESLWSNSKPLEAEWLVPNHLTLSSQSNVIFYIFGGGHVFGNFTSYRAEMENVAKTSNTVVFGSSYRFAPDYSAPCQVEDLLAQIFYLTSPIDENNPDESGCGINFDQIVVSGDSAGGNLSSALMHLMRDLNIGKFAGAVLYSPWLDLACSQFPVIDCDVSDFIPKLYAVTPTKGYTPETGDNGYQMGYYGSTEQIKKAILKRGHIYAPLKHINAPIVSPLCDSNFRDLPPILMITGEAETIRLETFLYHGLINEAYTTDEINKAKIPPVTTQFYQDMVHTFQMIFPELEASQVCFIRASHFIRQCFSIKSEKFEEIKLDYPINTQLVNNKSSDSAISNEWPNIYLNDLNQNLTNFAPKFKTVPRLIWERFIKSE</sequence>
<keyword evidence="1 3" id="KW-0378">Hydrolase</keyword>
<dbReference type="OMA" id="CFIRASH"/>
<dbReference type="EMBL" id="KQ964460">
    <property type="protein sequence ID" value="KXN72095.1"/>
    <property type="molecule type" value="Genomic_DNA"/>
</dbReference>
<dbReference type="AlphaFoldDB" id="A0A137PAT4"/>
<proteinExistence type="predicted"/>
<dbReference type="STRING" id="796925.A0A137PAT4"/>
<evidence type="ECO:0000313" key="3">
    <source>
        <dbReference type="EMBL" id="KXN72095.1"/>
    </source>
</evidence>
<feature type="domain" description="Alpha/beta hydrolase fold-3" evidence="2">
    <location>
        <begin position="134"/>
        <end position="387"/>
    </location>
</feature>
<evidence type="ECO:0000313" key="4">
    <source>
        <dbReference type="Proteomes" id="UP000070444"/>
    </source>
</evidence>
<name>A0A137PAT4_CONC2</name>
<protein>
    <submittedName>
        <fullName evidence="3">Alpha/beta-hydrolase</fullName>
    </submittedName>
</protein>
<dbReference type="GO" id="GO:0016787">
    <property type="term" value="F:hydrolase activity"/>
    <property type="evidence" value="ECO:0007669"/>
    <property type="project" value="UniProtKB-KW"/>
</dbReference>
<dbReference type="Proteomes" id="UP000070444">
    <property type="component" value="Unassembled WGS sequence"/>
</dbReference>
<dbReference type="SUPFAM" id="SSF53474">
    <property type="entry name" value="alpha/beta-Hydrolases"/>
    <property type="match status" value="1"/>
</dbReference>
<dbReference type="InterPro" id="IPR013094">
    <property type="entry name" value="AB_hydrolase_3"/>
</dbReference>
<reference evidence="3 4" key="1">
    <citation type="journal article" date="2015" name="Genome Biol. Evol.">
        <title>Phylogenomic analyses indicate that early fungi evolved digesting cell walls of algal ancestors of land plants.</title>
        <authorList>
            <person name="Chang Y."/>
            <person name="Wang S."/>
            <person name="Sekimoto S."/>
            <person name="Aerts A.L."/>
            <person name="Choi C."/>
            <person name="Clum A."/>
            <person name="LaButti K.M."/>
            <person name="Lindquist E.A."/>
            <person name="Yee Ngan C."/>
            <person name="Ohm R.A."/>
            <person name="Salamov A.A."/>
            <person name="Grigoriev I.V."/>
            <person name="Spatafora J.W."/>
            <person name="Berbee M.L."/>
        </authorList>
    </citation>
    <scope>NUCLEOTIDE SEQUENCE [LARGE SCALE GENOMIC DNA]</scope>
    <source>
        <strain evidence="3 4">NRRL 28638</strain>
    </source>
</reference>
<dbReference type="InterPro" id="IPR050300">
    <property type="entry name" value="GDXG_lipolytic_enzyme"/>
</dbReference>
<dbReference type="OrthoDB" id="408631at2759"/>